<accession>A0ABQ6WYZ4</accession>
<gene>
    <name evidence="1" type="ORF">BDV36DRAFT_291436</name>
</gene>
<evidence type="ECO:0000313" key="2">
    <source>
        <dbReference type="Proteomes" id="UP000325395"/>
    </source>
</evidence>
<keyword evidence="2" id="KW-1185">Reference proteome</keyword>
<dbReference type="Proteomes" id="UP000325395">
    <property type="component" value="Unassembled WGS sequence"/>
</dbReference>
<organism evidence="1 2">
    <name type="scientific">Aspergillus pseudocaelatus</name>
    <dbReference type="NCBI Taxonomy" id="1825620"/>
    <lineage>
        <taxon>Eukaryota</taxon>
        <taxon>Fungi</taxon>
        <taxon>Dikarya</taxon>
        <taxon>Ascomycota</taxon>
        <taxon>Pezizomycotina</taxon>
        <taxon>Eurotiomycetes</taxon>
        <taxon>Eurotiomycetidae</taxon>
        <taxon>Eurotiales</taxon>
        <taxon>Aspergillaceae</taxon>
        <taxon>Aspergillus</taxon>
        <taxon>Aspergillus subgen. Circumdati</taxon>
    </lineage>
</organism>
<sequence>MRGDTHTQFDVPPDPNCLPGDFFPPYEYGITPEPFGDPGGGNRHLAAYSYRLPPADIEGNINCIYKPEGDNPLTMSYTIGTCKLEESYLLPRLKGILSNKPDLIGSEAVLATDLLGMDVEWPTANTRER</sequence>
<proteinExistence type="predicted"/>
<name>A0ABQ6WYZ4_9EURO</name>
<reference evidence="1 2" key="1">
    <citation type="submission" date="2019-04" db="EMBL/GenBank/DDBJ databases">
        <authorList>
            <consortium name="DOE Joint Genome Institute"/>
            <person name="Mondo S."/>
            <person name="Kjaerbolling I."/>
            <person name="Vesth T."/>
            <person name="Frisvad J.C."/>
            <person name="Nybo J.L."/>
            <person name="Theobald S."/>
            <person name="Kildgaard S."/>
            <person name="Isbrandt T."/>
            <person name="Kuo A."/>
            <person name="Sato A."/>
            <person name="Lyhne E.K."/>
            <person name="Kogle M.E."/>
            <person name="Wiebenga A."/>
            <person name="Kun R.S."/>
            <person name="Lubbers R.J."/>
            <person name="Makela M.R."/>
            <person name="Barry K."/>
            <person name="Chovatia M."/>
            <person name="Clum A."/>
            <person name="Daum C."/>
            <person name="Haridas S."/>
            <person name="He G."/>
            <person name="LaButti K."/>
            <person name="Lipzen A."/>
            <person name="Riley R."/>
            <person name="Salamov A."/>
            <person name="Simmons B.A."/>
            <person name="Magnuson J.K."/>
            <person name="Henrissat B."/>
            <person name="Mortensen U.H."/>
            <person name="Larsen T.O."/>
            <person name="Devries R.P."/>
            <person name="Grigoriev I.V."/>
            <person name="Machida M."/>
            <person name="Baker S.E."/>
            <person name="Andersen M.R."/>
            <person name="Cantor M.N."/>
            <person name="Hua S.X."/>
        </authorList>
    </citation>
    <scope>NUCLEOTIDE SEQUENCE [LARGE SCALE GENOMIC DNA]</scope>
    <source>
        <strain evidence="1 2">CBS 117616</strain>
    </source>
</reference>
<evidence type="ECO:0000313" key="1">
    <source>
        <dbReference type="EMBL" id="KAE8422255.1"/>
    </source>
</evidence>
<protein>
    <submittedName>
        <fullName evidence="1">Uncharacterized protein</fullName>
    </submittedName>
</protein>
<dbReference type="EMBL" id="ML735695">
    <property type="protein sequence ID" value="KAE8422255.1"/>
    <property type="molecule type" value="Genomic_DNA"/>
</dbReference>